<comment type="caution">
    <text evidence="2">The sequence shown here is derived from an EMBL/GenBank/DDBJ whole genome shotgun (WGS) entry which is preliminary data.</text>
</comment>
<feature type="region of interest" description="Disordered" evidence="1">
    <location>
        <begin position="68"/>
        <end position="102"/>
    </location>
</feature>
<dbReference type="EMBL" id="AVOT02020673">
    <property type="protein sequence ID" value="MBW0509008.1"/>
    <property type="molecule type" value="Genomic_DNA"/>
</dbReference>
<name>A0A9Q3DYI4_9BASI</name>
<sequence length="240" mass="27497">MRNHKLLTKLPGDLEHAVKCICSKEPTLDEMSTTLQEVMIRTSIGFHNCESPNYYADNSPKDREEIFSREQETRKDQEGHEPDSDSVGNGCGNNPYSEPNPHEEHLVEFMNHGREEIGPVHSKRRKPMTKHPDGLKHKPPDSEVMTTRELLAQGHMSHTDTSKKTGQSHQSWAFSRGRVCQPVTESQSTSMTARYHQNMELGQISSKGIKRKRKLTSFKIYKSYHHRTNNNKVIPAQSYC</sequence>
<evidence type="ECO:0000256" key="1">
    <source>
        <dbReference type="SAM" id="MobiDB-lite"/>
    </source>
</evidence>
<dbReference type="Proteomes" id="UP000765509">
    <property type="component" value="Unassembled WGS sequence"/>
</dbReference>
<accession>A0A9Q3DYI4</accession>
<feature type="region of interest" description="Disordered" evidence="1">
    <location>
        <begin position="119"/>
        <end position="142"/>
    </location>
</feature>
<organism evidence="2 3">
    <name type="scientific">Austropuccinia psidii MF-1</name>
    <dbReference type="NCBI Taxonomy" id="1389203"/>
    <lineage>
        <taxon>Eukaryota</taxon>
        <taxon>Fungi</taxon>
        <taxon>Dikarya</taxon>
        <taxon>Basidiomycota</taxon>
        <taxon>Pucciniomycotina</taxon>
        <taxon>Pucciniomycetes</taxon>
        <taxon>Pucciniales</taxon>
        <taxon>Sphaerophragmiaceae</taxon>
        <taxon>Austropuccinia</taxon>
    </lineage>
</organism>
<reference evidence="2" key="1">
    <citation type="submission" date="2021-03" db="EMBL/GenBank/DDBJ databases">
        <title>Draft genome sequence of rust myrtle Austropuccinia psidii MF-1, a brazilian biotype.</title>
        <authorList>
            <person name="Quecine M.C."/>
            <person name="Pachon D.M.R."/>
            <person name="Bonatelli M.L."/>
            <person name="Correr F.H."/>
            <person name="Franceschini L.M."/>
            <person name="Leite T.F."/>
            <person name="Margarido G.R.A."/>
            <person name="Almeida C.A."/>
            <person name="Ferrarezi J.A."/>
            <person name="Labate C.A."/>
        </authorList>
    </citation>
    <scope>NUCLEOTIDE SEQUENCE</scope>
    <source>
        <strain evidence="2">MF-1</strain>
    </source>
</reference>
<evidence type="ECO:0000313" key="2">
    <source>
        <dbReference type="EMBL" id="MBW0509008.1"/>
    </source>
</evidence>
<protein>
    <submittedName>
        <fullName evidence="2">Uncharacterized protein</fullName>
    </submittedName>
</protein>
<evidence type="ECO:0000313" key="3">
    <source>
        <dbReference type="Proteomes" id="UP000765509"/>
    </source>
</evidence>
<dbReference type="AlphaFoldDB" id="A0A9Q3DYI4"/>
<keyword evidence="3" id="KW-1185">Reference proteome</keyword>
<feature type="compositionally biased region" description="Basic and acidic residues" evidence="1">
    <location>
        <begin position="68"/>
        <end position="83"/>
    </location>
</feature>
<proteinExistence type="predicted"/>
<feature type="compositionally biased region" description="Basic and acidic residues" evidence="1">
    <location>
        <begin position="130"/>
        <end position="141"/>
    </location>
</feature>
<gene>
    <name evidence="2" type="ORF">O181_048723</name>
</gene>